<evidence type="ECO:0000313" key="2">
    <source>
        <dbReference type="EMBL" id="GCF93923.1"/>
    </source>
</evidence>
<feature type="transmembrane region" description="Helical" evidence="1">
    <location>
        <begin position="20"/>
        <end position="41"/>
    </location>
</feature>
<name>A0A4P5PKR7_9ENTE</name>
<feature type="transmembrane region" description="Helical" evidence="1">
    <location>
        <begin position="81"/>
        <end position="101"/>
    </location>
</feature>
<proteinExistence type="predicted"/>
<dbReference type="EMBL" id="BJCC01000014">
    <property type="protein sequence ID" value="GCF93923.1"/>
    <property type="molecule type" value="Genomic_DNA"/>
</dbReference>
<dbReference type="AlphaFoldDB" id="A0A4P5PKR7"/>
<dbReference type="Proteomes" id="UP000290567">
    <property type="component" value="Unassembled WGS sequence"/>
</dbReference>
<feature type="transmembrane region" description="Helical" evidence="1">
    <location>
        <begin position="107"/>
        <end position="124"/>
    </location>
</feature>
<dbReference type="OrthoDB" id="2043221at2"/>
<keyword evidence="1" id="KW-0472">Membrane</keyword>
<feature type="transmembrane region" description="Helical" evidence="1">
    <location>
        <begin position="353"/>
        <end position="372"/>
    </location>
</feature>
<keyword evidence="1" id="KW-0812">Transmembrane</keyword>
<gene>
    <name evidence="2" type="ORF">NRIC_18140</name>
</gene>
<reference evidence="3" key="1">
    <citation type="submission" date="2019-02" db="EMBL/GenBank/DDBJ databases">
        <title>Draft genome sequence of Enterococcus sp. Gos25-1.</title>
        <authorList>
            <person name="Tanaka N."/>
            <person name="Shiwa Y."/>
            <person name="Fujita N."/>
        </authorList>
    </citation>
    <scope>NUCLEOTIDE SEQUENCE [LARGE SCALE GENOMIC DNA]</scope>
    <source>
        <strain evidence="3">Gos25-1</strain>
    </source>
</reference>
<dbReference type="Pfam" id="PF14264">
    <property type="entry name" value="Glucos_trans_II"/>
    <property type="match status" value="1"/>
</dbReference>
<feature type="transmembrane region" description="Helical" evidence="1">
    <location>
        <begin position="324"/>
        <end position="341"/>
    </location>
</feature>
<feature type="transmembrane region" description="Helical" evidence="1">
    <location>
        <begin position="264"/>
        <end position="282"/>
    </location>
</feature>
<evidence type="ECO:0000256" key="1">
    <source>
        <dbReference type="SAM" id="Phobius"/>
    </source>
</evidence>
<evidence type="ECO:0008006" key="4">
    <source>
        <dbReference type="Google" id="ProtNLM"/>
    </source>
</evidence>
<organism evidence="2 3">
    <name type="scientific">Enterococcus florum</name>
    <dbReference type="NCBI Taxonomy" id="2480627"/>
    <lineage>
        <taxon>Bacteria</taxon>
        <taxon>Bacillati</taxon>
        <taxon>Bacillota</taxon>
        <taxon>Bacilli</taxon>
        <taxon>Lactobacillales</taxon>
        <taxon>Enterococcaceae</taxon>
        <taxon>Enterococcus</taxon>
    </lineage>
</organism>
<feature type="transmembrane region" description="Helical" evidence="1">
    <location>
        <begin position="289"/>
        <end position="312"/>
    </location>
</feature>
<dbReference type="InterPro" id="IPR025686">
    <property type="entry name" value="Glucos_trans_II"/>
</dbReference>
<feature type="transmembrane region" description="Helical" evidence="1">
    <location>
        <begin position="158"/>
        <end position="186"/>
    </location>
</feature>
<feature type="transmembrane region" description="Helical" evidence="1">
    <location>
        <begin position="136"/>
        <end position="152"/>
    </location>
</feature>
<comment type="caution">
    <text evidence="2">The sequence shown here is derived from an EMBL/GenBank/DDBJ whole genome shotgun (WGS) entry which is preliminary data.</text>
</comment>
<evidence type="ECO:0000313" key="3">
    <source>
        <dbReference type="Proteomes" id="UP000290567"/>
    </source>
</evidence>
<accession>A0A4P5PKR7</accession>
<feature type="transmembrane region" description="Helical" evidence="1">
    <location>
        <begin position="198"/>
        <end position="219"/>
    </location>
</feature>
<dbReference type="RefSeq" id="WP_146622365.1">
    <property type="nucleotide sequence ID" value="NZ_BJCC01000014.1"/>
</dbReference>
<protein>
    <recommendedName>
        <fullName evidence="4">Glucosyl transferase GtrII</fullName>
    </recommendedName>
</protein>
<sequence length="487" mass="54908">MEKKLKKLQSIFLINSYKFGLVLIIYLSVTLAIGIVNYPYLDDAARQLSGGTDFARSYSRWVSEVASWGVQGSRHLTDMGLSTHILTAIILAATSILAVYILNRKTFSWGALICSTMIGINPWFLQCISFRFDSPYLSLSLFFSFLPFLWWGSRKSFFIASVLCVLAMCNTYQPSSGIFIVMVLALTFRDWPDKKLSSIIQGIVVSGIAYGVGLIFFLMETKLNPELAERGGTTSIASFEEIPATIIKNVEIYFSTIINQSAKIWIVLCAFTIALFVISSMIRTKKNALLSLFMSSAYLIFGSILSYGVLLIFTEGLAAWNPRYAYGFAVFIAISLILLVGENKGEPLYHVNLLFSGILFYYILSFSFTYAATLNYQKEAFQNQSVQLASDLKRVLPTKGSSVYMNRFFEESPILTNSKANFPILHNLVPRNDDLYFVNRWMFNTYSNLTISVEPIQNQDFLSGELKVSTVSYDIYSVNEDTYVLMK</sequence>
<keyword evidence="1" id="KW-1133">Transmembrane helix</keyword>
<keyword evidence="3" id="KW-1185">Reference proteome</keyword>